<dbReference type="PANTHER" id="PTHR31923:SF4">
    <property type="entry name" value="BSD DOMAIN-CONTAINING PROTEIN"/>
    <property type="match status" value="1"/>
</dbReference>
<feature type="compositionally biased region" description="Polar residues" evidence="1">
    <location>
        <begin position="93"/>
        <end position="107"/>
    </location>
</feature>
<dbReference type="Pfam" id="PF03909">
    <property type="entry name" value="BSD"/>
    <property type="match status" value="1"/>
</dbReference>
<feature type="region of interest" description="Disordered" evidence="1">
    <location>
        <begin position="72"/>
        <end position="108"/>
    </location>
</feature>
<feature type="domain" description="BSD" evidence="2">
    <location>
        <begin position="197"/>
        <end position="249"/>
    </location>
</feature>
<feature type="compositionally biased region" description="Acidic residues" evidence="1">
    <location>
        <begin position="395"/>
        <end position="411"/>
    </location>
</feature>
<evidence type="ECO:0000259" key="2">
    <source>
        <dbReference type="PROSITE" id="PS50858"/>
    </source>
</evidence>
<proteinExistence type="predicted"/>
<organism evidence="3 4">
    <name type="scientific">Sphagnum jensenii</name>
    <dbReference type="NCBI Taxonomy" id="128206"/>
    <lineage>
        <taxon>Eukaryota</taxon>
        <taxon>Viridiplantae</taxon>
        <taxon>Streptophyta</taxon>
        <taxon>Embryophyta</taxon>
        <taxon>Bryophyta</taxon>
        <taxon>Sphagnophytina</taxon>
        <taxon>Sphagnopsida</taxon>
        <taxon>Sphagnales</taxon>
        <taxon>Sphagnaceae</taxon>
        <taxon>Sphagnum</taxon>
    </lineage>
</organism>
<dbReference type="SMART" id="SM00751">
    <property type="entry name" value="BSD"/>
    <property type="match status" value="1"/>
</dbReference>
<feature type="region of interest" description="Disordered" evidence="1">
    <location>
        <begin position="1"/>
        <end position="53"/>
    </location>
</feature>
<accession>A0ABP0WMG9</accession>
<dbReference type="InterPro" id="IPR005607">
    <property type="entry name" value="BSD_dom"/>
</dbReference>
<dbReference type="EMBL" id="OZ020114">
    <property type="protein sequence ID" value="CAK9266893.1"/>
    <property type="molecule type" value="Genomic_DNA"/>
</dbReference>
<dbReference type="PROSITE" id="PS50858">
    <property type="entry name" value="BSD"/>
    <property type="match status" value="1"/>
</dbReference>
<gene>
    <name evidence="3" type="ORF">CSSPJE1EN1_LOCUS12371</name>
</gene>
<name>A0ABP0WMG9_9BRYO</name>
<evidence type="ECO:0000256" key="1">
    <source>
        <dbReference type="SAM" id="MobiDB-lite"/>
    </source>
</evidence>
<evidence type="ECO:0000313" key="4">
    <source>
        <dbReference type="Proteomes" id="UP001497444"/>
    </source>
</evidence>
<feature type="region of interest" description="Disordered" evidence="1">
    <location>
        <begin position="336"/>
        <end position="461"/>
    </location>
</feature>
<reference evidence="3" key="1">
    <citation type="submission" date="2024-02" db="EMBL/GenBank/DDBJ databases">
        <authorList>
            <consortium name="ELIXIR-Norway"/>
            <consortium name="Elixir Norway"/>
        </authorList>
    </citation>
    <scope>NUCLEOTIDE SEQUENCE</scope>
</reference>
<protein>
    <recommendedName>
        <fullName evidence="2">BSD domain-containing protein</fullName>
    </recommendedName>
</protein>
<evidence type="ECO:0000313" key="3">
    <source>
        <dbReference type="EMBL" id="CAK9266893.1"/>
    </source>
</evidence>
<feature type="compositionally biased region" description="Low complexity" evidence="1">
    <location>
        <begin position="1"/>
        <end position="23"/>
    </location>
</feature>
<dbReference type="Gene3D" id="1.10.3970.10">
    <property type="entry name" value="BSD domain"/>
    <property type="match status" value="1"/>
</dbReference>
<dbReference type="SUPFAM" id="SSF140383">
    <property type="entry name" value="BSD domain-like"/>
    <property type="match status" value="1"/>
</dbReference>
<dbReference type="PANTHER" id="PTHR31923">
    <property type="entry name" value="BSD DOMAIN-CONTAINING PROTEIN"/>
    <property type="match status" value="1"/>
</dbReference>
<feature type="compositionally biased region" description="Acidic residues" evidence="1">
    <location>
        <begin position="355"/>
        <end position="371"/>
    </location>
</feature>
<keyword evidence="4" id="KW-1185">Reference proteome</keyword>
<dbReference type="Proteomes" id="UP001497444">
    <property type="component" value="Chromosome 19"/>
</dbReference>
<feature type="compositionally biased region" description="Basic and acidic residues" evidence="1">
    <location>
        <begin position="80"/>
        <end position="90"/>
    </location>
</feature>
<feature type="compositionally biased region" description="Polar residues" evidence="1">
    <location>
        <begin position="336"/>
        <end position="352"/>
    </location>
</feature>
<dbReference type="InterPro" id="IPR035925">
    <property type="entry name" value="BSD_dom_sf"/>
</dbReference>
<sequence length="478" mass="51538">MSWFASSLSLKPRLSSPRQGDAAGDNDDEGAEERDVISEHAAAAAAGKGVKEDLSELTKSLTRQLWGVASFLAPPPPTAEKSRISARDEGTGINDTPKPSSSPNSAGQRLIGFRSDLAELRGTVATSLSRIHALSSGFGELSKFASSLLPFARDMVGEFSDREYAVGVTDEVVAFANNIAMHPETWLDFPLADEEDDDDFEMTEAQQEHADAVKHEASRLGAVHFELCPDIISNERFWKIYFVLLHSRLSKQDADLLSTPQIVKARGLLLQQLQDGEVAVGEGIPGQSGEKELVMGNVDVGVSYDEQQVMRKDVDDIGINPITTDAHAPARIESLADTQGSEQPSTVESASPTLVDDETEVNEWLENSDDENSGKKEAIGDTVPKGAMNAGGLDNADEDVSFSDLEDDENDINQGKDASLLVQGEIEIDKSGQGTSNDPSQDKEFSGDTTPGSKFERVEFNDWFTVNEEDVASADSSP</sequence>